<accession>A0A564Z1R1</accession>
<gene>
    <name evidence="9" type="ORF">WMSIL1_LOCUS11692</name>
</gene>
<dbReference type="GO" id="GO:0042393">
    <property type="term" value="F:histone binding"/>
    <property type="evidence" value="ECO:0007669"/>
    <property type="project" value="TreeGrafter"/>
</dbReference>
<feature type="region of interest" description="Disordered" evidence="7">
    <location>
        <begin position="1"/>
        <end position="22"/>
    </location>
</feature>
<evidence type="ECO:0000256" key="1">
    <source>
        <dbReference type="ARBA" id="ARBA00004123"/>
    </source>
</evidence>
<evidence type="ECO:0000256" key="4">
    <source>
        <dbReference type="ARBA" id="ARBA00022840"/>
    </source>
</evidence>
<dbReference type="Gene3D" id="3.40.50.10810">
    <property type="entry name" value="Tandem AAA-ATPase domain"/>
    <property type="match status" value="1"/>
</dbReference>
<name>A0A564Z1R1_HYMDI</name>
<keyword evidence="10" id="KW-1185">Reference proteome</keyword>
<feature type="compositionally biased region" description="Basic and acidic residues" evidence="7">
    <location>
        <begin position="425"/>
        <end position="437"/>
    </location>
</feature>
<evidence type="ECO:0000256" key="6">
    <source>
        <dbReference type="SAM" id="Coils"/>
    </source>
</evidence>
<dbReference type="PANTHER" id="PTHR45685">
    <property type="entry name" value="HELICASE SRCAP-RELATED"/>
    <property type="match status" value="1"/>
</dbReference>
<comment type="subcellular location">
    <subcellularLocation>
        <location evidence="1">Nucleus</location>
    </subcellularLocation>
</comment>
<keyword evidence="3" id="KW-0378">Hydrolase</keyword>
<dbReference type="InterPro" id="IPR038718">
    <property type="entry name" value="SNF2-like_sf"/>
</dbReference>
<dbReference type="InterPro" id="IPR014012">
    <property type="entry name" value="HSA_dom"/>
</dbReference>
<dbReference type="EMBL" id="CABIJS010000555">
    <property type="protein sequence ID" value="VUZ53376.1"/>
    <property type="molecule type" value="Genomic_DNA"/>
</dbReference>
<reference evidence="9 10" key="1">
    <citation type="submission" date="2019-07" db="EMBL/GenBank/DDBJ databases">
        <authorList>
            <person name="Jastrzebski P J."/>
            <person name="Paukszto L."/>
            <person name="Jastrzebski P J."/>
        </authorList>
    </citation>
    <scope>NUCLEOTIDE SEQUENCE [LARGE SCALE GENOMIC DNA]</scope>
    <source>
        <strain evidence="9 10">WMS-il1</strain>
    </source>
</reference>
<dbReference type="GO" id="GO:0016887">
    <property type="term" value="F:ATP hydrolysis activity"/>
    <property type="evidence" value="ECO:0007669"/>
    <property type="project" value="TreeGrafter"/>
</dbReference>
<dbReference type="GO" id="GO:0005524">
    <property type="term" value="F:ATP binding"/>
    <property type="evidence" value="ECO:0007669"/>
    <property type="project" value="UniProtKB-KW"/>
</dbReference>
<evidence type="ECO:0000259" key="8">
    <source>
        <dbReference type="PROSITE" id="PS51204"/>
    </source>
</evidence>
<evidence type="ECO:0000256" key="2">
    <source>
        <dbReference type="ARBA" id="ARBA00022741"/>
    </source>
</evidence>
<evidence type="ECO:0000313" key="10">
    <source>
        <dbReference type="Proteomes" id="UP000321570"/>
    </source>
</evidence>
<dbReference type="GO" id="GO:0004386">
    <property type="term" value="F:helicase activity"/>
    <property type="evidence" value="ECO:0007669"/>
    <property type="project" value="UniProtKB-KW"/>
</dbReference>
<keyword evidence="6" id="KW-0175">Coiled coil</keyword>
<evidence type="ECO:0000256" key="5">
    <source>
        <dbReference type="ARBA" id="ARBA00023125"/>
    </source>
</evidence>
<evidence type="ECO:0000256" key="7">
    <source>
        <dbReference type="SAM" id="MobiDB-lite"/>
    </source>
</evidence>
<keyword evidence="3" id="KW-0347">Helicase</keyword>
<feature type="coiled-coil region" evidence="6">
    <location>
        <begin position="350"/>
        <end position="384"/>
    </location>
</feature>
<feature type="domain" description="HSA" evidence="8">
    <location>
        <begin position="174"/>
        <end position="246"/>
    </location>
</feature>
<organism evidence="9 10">
    <name type="scientific">Hymenolepis diminuta</name>
    <name type="common">Rat tapeworm</name>
    <dbReference type="NCBI Taxonomy" id="6216"/>
    <lineage>
        <taxon>Eukaryota</taxon>
        <taxon>Metazoa</taxon>
        <taxon>Spiralia</taxon>
        <taxon>Lophotrochozoa</taxon>
        <taxon>Platyhelminthes</taxon>
        <taxon>Cestoda</taxon>
        <taxon>Eucestoda</taxon>
        <taxon>Cyclophyllidea</taxon>
        <taxon>Hymenolepididae</taxon>
        <taxon>Hymenolepis</taxon>
    </lineage>
</organism>
<evidence type="ECO:0000256" key="3">
    <source>
        <dbReference type="ARBA" id="ARBA00022806"/>
    </source>
</evidence>
<feature type="compositionally biased region" description="Basic and acidic residues" evidence="7">
    <location>
        <begin position="395"/>
        <end position="405"/>
    </location>
</feature>
<dbReference type="InterPro" id="IPR000330">
    <property type="entry name" value="SNF2_N"/>
</dbReference>
<protein>
    <recommendedName>
        <fullName evidence="8">HSA domain-containing protein</fullName>
    </recommendedName>
</protein>
<feature type="region of interest" description="Disordered" evidence="7">
    <location>
        <begin position="391"/>
        <end position="575"/>
    </location>
</feature>
<feature type="compositionally biased region" description="Acidic residues" evidence="7">
    <location>
        <begin position="549"/>
        <end position="561"/>
    </location>
</feature>
<dbReference type="SUPFAM" id="SSF52540">
    <property type="entry name" value="P-loop containing nucleoside triphosphate hydrolases"/>
    <property type="match status" value="1"/>
</dbReference>
<keyword evidence="2" id="KW-0547">Nucleotide-binding</keyword>
<dbReference type="PROSITE" id="PS51204">
    <property type="entry name" value="HSA"/>
    <property type="match status" value="1"/>
</dbReference>
<feature type="compositionally biased region" description="Basic and acidic residues" evidence="7">
    <location>
        <begin position="465"/>
        <end position="475"/>
    </location>
</feature>
<evidence type="ECO:0000313" key="9">
    <source>
        <dbReference type="EMBL" id="VUZ53376.1"/>
    </source>
</evidence>
<sequence length="690" mass="77734">MSDEDKSEPSNEASLPAVNPDPLLNDSKSKVIDYITKRINDIERHYHEFLSEFTYLQSGGILNEYESWRRSMPQDLMHALCSGHLDADDLHKIGSFMSGQLPMHEIFPIAKDSNQADEQDADDSDEDFDRTIDESAIPILVRKEMETLKRVAEFKKLGIWSRDSSDPVPTLTNLSPSQEPARPKDHMDFLFAEMRWLADDFKKERHWKKMAAKRLAYAAAKVYKEKAERSQKAEKEEILRIRKQCSLIARMVRDWWRQMDKIVQTKQKARLSARHQQAMSTHLGHVIETTERYTMWLTEGIIGSKQNDQDSACKDKDAVKEENIAASNAAIESDAEFVAEVDSTDDEETIAKEEELVQQDEKAKEEETKEIEVLCEEAEKSIDEILPPGYLEHIQQLHESGKLDMEIGESESEEEKGKKSRKRHLRDEIDFEQDKAPPSKKLRKDKEFNAVAEDSTDDETTIAEQEAHEKAKAEDGSSEDEDNGPSADEVKEVSQLTSEAEIPIEELLARYGIDSDQLKKQVAVDGDSRETSETASATDNEADFGQSSSDDESPSEEEDSGDSSSRKVNENEDVEMEELGLEDLLSEDEKENLANSNNSIPENAELKAITDVAMSAQPTGNTLASVAEPVKTPFLLSGTLREYQVVGLSWLVAIYEKRLNGILADEMGLGKTIQTIALLAHLACELGIWG</sequence>
<dbReference type="Proteomes" id="UP000321570">
    <property type="component" value="Unassembled WGS sequence"/>
</dbReference>
<dbReference type="GO" id="GO:0006338">
    <property type="term" value="P:chromatin remodeling"/>
    <property type="evidence" value="ECO:0007669"/>
    <property type="project" value="TreeGrafter"/>
</dbReference>
<dbReference type="AlphaFoldDB" id="A0A564Z1R1"/>
<dbReference type="Pfam" id="PF00176">
    <property type="entry name" value="SNF2-rel_dom"/>
    <property type="match status" value="1"/>
</dbReference>
<dbReference type="Pfam" id="PF07529">
    <property type="entry name" value="HSA"/>
    <property type="match status" value="1"/>
</dbReference>
<dbReference type="InterPro" id="IPR027417">
    <property type="entry name" value="P-loop_NTPase"/>
</dbReference>
<feature type="non-terminal residue" evidence="9">
    <location>
        <position position="690"/>
    </location>
</feature>
<keyword evidence="4" id="KW-0067">ATP-binding</keyword>
<dbReference type="SMART" id="SM00573">
    <property type="entry name" value="HSA"/>
    <property type="match status" value="1"/>
</dbReference>
<proteinExistence type="predicted"/>
<dbReference type="PANTHER" id="PTHR45685:SF1">
    <property type="entry name" value="HELICASE SRCAP"/>
    <property type="match status" value="1"/>
</dbReference>
<keyword evidence="5" id="KW-0238">DNA-binding</keyword>
<dbReference type="InterPro" id="IPR050520">
    <property type="entry name" value="INO80/SWR1_helicase"/>
</dbReference>
<dbReference type="GO" id="GO:0000812">
    <property type="term" value="C:Swr1 complex"/>
    <property type="evidence" value="ECO:0007669"/>
    <property type="project" value="TreeGrafter"/>
</dbReference>
<dbReference type="GO" id="GO:0003677">
    <property type="term" value="F:DNA binding"/>
    <property type="evidence" value="ECO:0007669"/>
    <property type="project" value="UniProtKB-KW"/>
</dbReference>